<evidence type="ECO:0000313" key="2">
    <source>
        <dbReference type="EMBL" id="NES09672.1"/>
    </source>
</evidence>
<dbReference type="PANTHER" id="PTHR39176:SF1">
    <property type="entry name" value="PERIPLASMIC PROTEIN"/>
    <property type="match status" value="1"/>
</dbReference>
<dbReference type="Gene3D" id="1.20.1270.180">
    <property type="match status" value="1"/>
</dbReference>
<evidence type="ECO:0000259" key="1">
    <source>
        <dbReference type="Pfam" id="PF07007"/>
    </source>
</evidence>
<keyword evidence="3" id="KW-1185">Reference proteome</keyword>
<reference evidence="2 3" key="1">
    <citation type="submission" date="2020-02" db="EMBL/GenBank/DDBJ databases">
        <title>Broccoli isolated Pseudomonas sp.</title>
        <authorList>
            <person name="Fujikawa T."/>
            <person name="Sawada H."/>
        </authorList>
    </citation>
    <scope>NUCLEOTIDE SEQUENCE [LARGE SCALE GENOMIC DNA]</scope>
    <source>
        <strain evidence="2 3">JCM 32154</strain>
    </source>
</reference>
<gene>
    <name evidence="2" type="ORF">G3O07_07880</name>
</gene>
<feature type="domain" description="Lysozyme inhibitor LprI-like N-terminal" evidence="1">
    <location>
        <begin position="6"/>
        <end position="86"/>
    </location>
</feature>
<protein>
    <submittedName>
        <fullName evidence="2">DUF1311 domain-containing protein</fullName>
    </submittedName>
</protein>
<dbReference type="AlphaFoldDB" id="A0A6I5RNG3"/>
<evidence type="ECO:0000313" key="3">
    <source>
        <dbReference type="Proteomes" id="UP000471751"/>
    </source>
</evidence>
<dbReference type="PANTHER" id="PTHR39176">
    <property type="entry name" value="PERIPLASMIC PROTEIN-RELATED"/>
    <property type="match status" value="1"/>
</dbReference>
<dbReference type="InterPro" id="IPR009739">
    <property type="entry name" value="LprI-like_N"/>
</dbReference>
<name>A0A6I5RNG3_9PSED</name>
<sequence>MDAAGGVTSSMNECNGAEIKRQDARLNQGYKAAMAGLEPAQQGKLRDAQRAWIKYRDTNCAMYYTLTGGTIDVLNGAACTLSMTKHGRMNWPRC</sequence>
<dbReference type="Pfam" id="PF07007">
    <property type="entry name" value="LprI"/>
    <property type="match status" value="1"/>
</dbReference>
<accession>A0A6I5RNG3</accession>
<dbReference type="Proteomes" id="UP000471751">
    <property type="component" value="Unassembled WGS sequence"/>
</dbReference>
<proteinExistence type="predicted"/>
<organism evidence="2 3">
    <name type="scientific">Pseudomonas laurentiana</name>
    <dbReference type="NCBI Taxonomy" id="2364649"/>
    <lineage>
        <taxon>Bacteria</taxon>
        <taxon>Pseudomonadati</taxon>
        <taxon>Pseudomonadota</taxon>
        <taxon>Gammaproteobacteria</taxon>
        <taxon>Pseudomonadales</taxon>
        <taxon>Pseudomonadaceae</taxon>
        <taxon>Pseudomonas</taxon>
    </lineage>
</organism>
<comment type="caution">
    <text evidence="2">The sequence shown here is derived from an EMBL/GenBank/DDBJ whole genome shotgun (WGS) entry which is preliminary data.</text>
</comment>
<dbReference type="EMBL" id="JAAHBT010000067">
    <property type="protein sequence ID" value="NES09672.1"/>
    <property type="molecule type" value="Genomic_DNA"/>
</dbReference>